<dbReference type="Pfam" id="PF01230">
    <property type="entry name" value="HIT"/>
    <property type="match status" value="1"/>
</dbReference>
<feature type="active site" description="Tele-AMP-histidine intermediate" evidence="1">
    <location>
        <position position="99"/>
    </location>
</feature>
<dbReference type="SUPFAM" id="SSF54197">
    <property type="entry name" value="HIT-like"/>
    <property type="match status" value="1"/>
</dbReference>
<dbReference type="InterPro" id="IPR001310">
    <property type="entry name" value="Histidine_triad_HIT"/>
</dbReference>
<feature type="short sequence motif" description="Histidine triad motif" evidence="2 3">
    <location>
        <begin position="97"/>
        <end position="101"/>
    </location>
</feature>
<dbReference type="InterPro" id="IPR019808">
    <property type="entry name" value="Histidine_triad_CS"/>
</dbReference>
<evidence type="ECO:0000256" key="1">
    <source>
        <dbReference type="PIRSR" id="PIRSR601310-1"/>
    </source>
</evidence>
<evidence type="ECO:0000313" key="5">
    <source>
        <dbReference type="EMBL" id="PIS21838.1"/>
    </source>
</evidence>
<proteinExistence type="predicted"/>
<dbReference type="AlphaFoldDB" id="A0A2H0XCI9"/>
<evidence type="ECO:0000256" key="2">
    <source>
        <dbReference type="PIRSR" id="PIRSR601310-3"/>
    </source>
</evidence>
<comment type="caution">
    <text evidence="5">The sequence shown here is derived from an EMBL/GenBank/DDBJ whole genome shotgun (WGS) entry which is preliminary data.</text>
</comment>
<organism evidence="5 6">
    <name type="scientific">candidate division WWE3 bacterium CG08_land_8_20_14_0_20_41_15</name>
    <dbReference type="NCBI Taxonomy" id="1975086"/>
    <lineage>
        <taxon>Bacteria</taxon>
        <taxon>Katanobacteria</taxon>
    </lineage>
</organism>
<sequence>MKDCVFCKIAKHEIPTKIVYEDEELVCFHDNKPSAPVHVLIIPKKHLEWQTLGETDKELLGKIFLVAPEIAKKLNVLTSGYKLVMNCGEGVGQRVQHFHIHLMAGWD</sequence>
<dbReference type="Proteomes" id="UP000231098">
    <property type="component" value="Unassembled WGS sequence"/>
</dbReference>
<accession>A0A2H0XCI9</accession>
<dbReference type="PROSITE" id="PS51084">
    <property type="entry name" value="HIT_2"/>
    <property type="match status" value="1"/>
</dbReference>
<dbReference type="PROSITE" id="PS00892">
    <property type="entry name" value="HIT_1"/>
    <property type="match status" value="1"/>
</dbReference>
<dbReference type="PRINTS" id="PR00332">
    <property type="entry name" value="HISTRIAD"/>
</dbReference>
<gene>
    <name evidence="5" type="ORF">COT51_00620</name>
</gene>
<dbReference type="InterPro" id="IPR036265">
    <property type="entry name" value="HIT-like_sf"/>
</dbReference>
<reference evidence="6" key="1">
    <citation type="submission" date="2017-09" db="EMBL/GenBank/DDBJ databases">
        <title>Depth-based differentiation of microbial function through sediment-hosted aquifers and enrichment of novel symbionts in the deep terrestrial subsurface.</title>
        <authorList>
            <person name="Probst A.J."/>
            <person name="Ladd B."/>
            <person name="Jarett J.K."/>
            <person name="Geller-Mcgrath D.E."/>
            <person name="Sieber C.M.K."/>
            <person name="Emerson J.B."/>
            <person name="Anantharaman K."/>
            <person name="Thomas B.C."/>
            <person name="Malmstrom R."/>
            <person name="Stieglmeier M."/>
            <person name="Klingl A."/>
            <person name="Woyke T."/>
            <person name="Ryan C.M."/>
            <person name="Banfield J.F."/>
        </authorList>
    </citation>
    <scope>NUCLEOTIDE SEQUENCE [LARGE SCALE GENOMIC DNA]</scope>
</reference>
<dbReference type="Gene3D" id="3.30.428.10">
    <property type="entry name" value="HIT-like"/>
    <property type="match status" value="1"/>
</dbReference>
<dbReference type="PANTHER" id="PTHR23089">
    <property type="entry name" value="HISTIDINE TRIAD HIT PROTEIN"/>
    <property type="match status" value="1"/>
</dbReference>
<feature type="domain" description="HIT" evidence="4">
    <location>
        <begin position="5"/>
        <end position="107"/>
    </location>
</feature>
<name>A0A2H0XCI9_UNCKA</name>
<protein>
    <submittedName>
        <fullName evidence="5">Histidine triad nucleotide-binding protein</fullName>
    </submittedName>
</protein>
<evidence type="ECO:0000256" key="3">
    <source>
        <dbReference type="PROSITE-ProRule" id="PRU00464"/>
    </source>
</evidence>
<evidence type="ECO:0000313" key="6">
    <source>
        <dbReference type="Proteomes" id="UP000231098"/>
    </source>
</evidence>
<evidence type="ECO:0000259" key="4">
    <source>
        <dbReference type="PROSITE" id="PS51084"/>
    </source>
</evidence>
<dbReference type="InterPro" id="IPR011146">
    <property type="entry name" value="HIT-like"/>
</dbReference>
<dbReference type="GO" id="GO:0003824">
    <property type="term" value="F:catalytic activity"/>
    <property type="evidence" value="ECO:0007669"/>
    <property type="project" value="InterPro"/>
</dbReference>
<dbReference type="CDD" id="cd01276">
    <property type="entry name" value="PKCI_related"/>
    <property type="match status" value="1"/>
</dbReference>
<dbReference type="EMBL" id="PEYV01000012">
    <property type="protein sequence ID" value="PIS21838.1"/>
    <property type="molecule type" value="Genomic_DNA"/>
</dbReference>